<keyword evidence="6 10" id="KW-0460">Magnesium</keyword>
<dbReference type="PRINTS" id="PR00377">
    <property type="entry name" value="IMPHPHTASES"/>
</dbReference>
<feature type="binding site" evidence="10">
    <location>
        <position position="127"/>
    </location>
    <ligand>
        <name>Mg(2+)</name>
        <dbReference type="ChEBI" id="CHEBI:18420"/>
        <label>1</label>
        <note>catalytic</note>
    </ligand>
</feature>
<gene>
    <name evidence="11" type="ORF">IFK94_07970</name>
</gene>
<comment type="similarity">
    <text evidence="2">Belongs to the inositol monophosphatase superfamily.</text>
</comment>
<dbReference type="CDD" id="cd01517">
    <property type="entry name" value="PAP_phosphatase"/>
    <property type="match status" value="1"/>
</dbReference>
<evidence type="ECO:0000256" key="2">
    <source>
        <dbReference type="ARBA" id="ARBA00009759"/>
    </source>
</evidence>
<dbReference type="InterPro" id="IPR020583">
    <property type="entry name" value="Inositol_monoP_metal-BS"/>
</dbReference>
<dbReference type="EC" id="3.1.3.7" evidence="3"/>
<dbReference type="InterPro" id="IPR000760">
    <property type="entry name" value="Inositol_monophosphatase-like"/>
</dbReference>
<keyword evidence="4 10" id="KW-0479">Metal-binding</keyword>
<comment type="caution">
    <text evidence="11">The sequence shown here is derived from an EMBL/GenBank/DDBJ whole genome shotgun (WGS) entry which is preliminary data.</text>
</comment>
<dbReference type="GO" id="GO:0046872">
    <property type="term" value="F:metal ion binding"/>
    <property type="evidence" value="ECO:0007669"/>
    <property type="project" value="UniProtKB-KW"/>
</dbReference>
<keyword evidence="5 11" id="KW-0378">Hydrolase</keyword>
<comment type="catalytic activity">
    <reaction evidence="9">
        <text>3'-phosphoadenylyl sulfate + H2O = adenosine 5'-phosphosulfate + phosphate</text>
        <dbReference type="Rhea" id="RHEA:77639"/>
        <dbReference type="ChEBI" id="CHEBI:15377"/>
        <dbReference type="ChEBI" id="CHEBI:43474"/>
        <dbReference type="ChEBI" id="CHEBI:58243"/>
        <dbReference type="ChEBI" id="CHEBI:58339"/>
        <dbReference type="EC" id="3.1.3.7"/>
    </reaction>
    <physiologicalReaction direction="left-to-right" evidence="9">
        <dbReference type="Rhea" id="RHEA:77640"/>
    </physiologicalReaction>
</comment>
<evidence type="ECO:0000313" key="11">
    <source>
        <dbReference type="EMBL" id="MBD3868046.1"/>
    </source>
</evidence>
<sequence length="318" mass="33617">MSRGFANELQTALAAVREASLLCTAVQSAIGDGVHSKDDRSPVTVADFGSQALVCRTLREAFPEDPVIAEEDSSALRTGDGNRLLKRVAQEVAEVRMGVDNATVCSWIDHGSAREYAPRFWTLDPIDGTKGFLRGEQYAIALALVVDGEVAVAALACPNLDPGGVVFGTIKGGGTTVQPLESTSDSVPARVTGTTDPASARFVESVESGHSSHSDSARIAQELGIVLPPVRMDSQAKYAALARGDADIYLRLPARPGYVEKIWDHAAGVLVIEEAGGRVTDMHGNRLEFHHGSRLEKNRGVIATNGLLHDAVLKAVGG</sequence>
<dbReference type="Pfam" id="PF00459">
    <property type="entry name" value="Inositol_P"/>
    <property type="match status" value="1"/>
</dbReference>
<evidence type="ECO:0000256" key="5">
    <source>
        <dbReference type="ARBA" id="ARBA00022801"/>
    </source>
</evidence>
<name>A0A8J6XWY5_9BACT</name>
<feature type="binding site" evidence="10">
    <location>
        <position position="70"/>
    </location>
    <ligand>
        <name>Mg(2+)</name>
        <dbReference type="ChEBI" id="CHEBI:18420"/>
        <label>1</label>
        <note>catalytic</note>
    </ligand>
</feature>
<feature type="binding site" evidence="10">
    <location>
        <position position="124"/>
    </location>
    <ligand>
        <name>Mg(2+)</name>
        <dbReference type="ChEBI" id="CHEBI:18420"/>
        <label>1</label>
        <note>catalytic</note>
    </ligand>
</feature>
<dbReference type="FunFam" id="3.40.190.80:FF:000003">
    <property type="entry name" value="PAP-specific phosphatase HAL2-like"/>
    <property type="match status" value="1"/>
</dbReference>
<dbReference type="InterPro" id="IPR051090">
    <property type="entry name" value="Inositol_monoP_superfamily"/>
</dbReference>
<dbReference type="Proteomes" id="UP000648239">
    <property type="component" value="Unassembled WGS sequence"/>
</dbReference>
<dbReference type="GO" id="GO:0046854">
    <property type="term" value="P:phosphatidylinositol phosphate biosynthetic process"/>
    <property type="evidence" value="ECO:0007669"/>
    <property type="project" value="InterPro"/>
</dbReference>
<dbReference type="NCBIfam" id="TIGR01330">
    <property type="entry name" value="bisphos_HAL2"/>
    <property type="match status" value="1"/>
</dbReference>
<dbReference type="Gene3D" id="3.30.540.10">
    <property type="entry name" value="Fructose-1,6-Bisphosphatase, subunit A, domain 1"/>
    <property type="match status" value="1"/>
</dbReference>
<dbReference type="InterPro" id="IPR006239">
    <property type="entry name" value="DPNP"/>
</dbReference>
<dbReference type="PANTHER" id="PTHR43200">
    <property type="entry name" value="PHOSPHATASE"/>
    <property type="match status" value="1"/>
</dbReference>
<evidence type="ECO:0000313" key="12">
    <source>
        <dbReference type="Proteomes" id="UP000648239"/>
    </source>
</evidence>
<organism evidence="11 12">
    <name type="scientific">Candidatus Polarisedimenticola svalbardensis</name>
    <dbReference type="NCBI Taxonomy" id="2886004"/>
    <lineage>
        <taxon>Bacteria</taxon>
        <taxon>Pseudomonadati</taxon>
        <taxon>Acidobacteriota</taxon>
        <taxon>Candidatus Polarisedimenticolia</taxon>
        <taxon>Candidatus Polarisedimenticolales</taxon>
        <taxon>Candidatus Polarisedimenticolaceae</taxon>
        <taxon>Candidatus Polarisedimenticola</taxon>
    </lineage>
</organism>
<comment type="catalytic activity">
    <reaction evidence="7">
        <text>adenosine 2',5'-bisphosphate + H2O = AMP + phosphate</text>
        <dbReference type="Rhea" id="RHEA:77643"/>
        <dbReference type="ChEBI" id="CHEBI:15377"/>
        <dbReference type="ChEBI" id="CHEBI:43474"/>
        <dbReference type="ChEBI" id="CHEBI:194156"/>
        <dbReference type="ChEBI" id="CHEBI:456215"/>
        <dbReference type="EC" id="3.1.3.7"/>
    </reaction>
    <physiologicalReaction direction="left-to-right" evidence="7">
        <dbReference type="Rhea" id="RHEA:77644"/>
    </physiologicalReaction>
</comment>
<evidence type="ECO:0000256" key="7">
    <source>
        <dbReference type="ARBA" id="ARBA00044466"/>
    </source>
</evidence>
<dbReference type="SUPFAM" id="SSF56655">
    <property type="entry name" value="Carbohydrate phosphatase"/>
    <property type="match status" value="1"/>
</dbReference>
<dbReference type="AlphaFoldDB" id="A0A8J6XWY5"/>
<proteinExistence type="inferred from homology"/>
<reference evidence="11 12" key="1">
    <citation type="submission" date="2020-08" db="EMBL/GenBank/DDBJ databases">
        <title>Acidobacteriota in marine sediments use diverse sulfur dissimilation pathways.</title>
        <authorList>
            <person name="Wasmund K."/>
        </authorList>
    </citation>
    <scope>NUCLEOTIDE SEQUENCE [LARGE SCALE GENOMIC DNA]</scope>
    <source>
        <strain evidence="11">MAG AM4</strain>
    </source>
</reference>
<evidence type="ECO:0000256" key="3">
    <source>
        <dbReference type="ARBA" id="ARBA00012633"/>
    </source>
</evidence>
<evidence type="ECO:0000256" key="6">
    <source>
        <dbReference type="ARBA" id="ARBA00022842"/>
    </source>
</evidence>
<comment type="cofactor">
    <cofactor evidence="1 10">
        <name>Mg(2+)</name>
        <dbReference type="ChEBI" id="CHEBI:18420"/>
    </cofactor>
</comment>
<evidence type="ECO:0000256" key="10">
    <source>
        <dbReference type="PIRSR" id="PIRSR600760-2"/>
    </source>
</evidence>
<dbReference type="EMBL" id="JACXWD010000021">
    <property type="protein sequence ID" value="MBD3868046.1"/>
    <property type="molecule type" value="Genomic_DNA"/>
</dbReference>
<feature type="binding site" evidence="10">
    <location>
        <position position="264"/>
    </location>
    <ligand>
        <name>Mg(2+)</name>
        <dbReference type="ChEBI" id="CHEBI:18420"/>
        <label>1</label>
        <note>catalytic</note>
    </ligand>
</feature>
<dbReference type="InterPro" id="IPR020550">
    <property type="entry name" value="Inositol_monophosphatase_CS"/>
</dbReference>
<evidence type="ECO:0000256" key="4">
    <source>
        <dbReference type="ARBA" id="ARBA00022723"/>
    </source>
</evidence>
<protein>
    <recommendedName>
        <fullName evidence="3">3'(2'),5'-bisphosphate nucleotidase</fullName>
        <ecNumber evidence="3">3.1.3.7</ecNumber>
    </recommendedName>
</protein>
<evidence type="ECO:0000256" key="1">
    <source>
        <dbReference type="ARBA" id="ARBA00001946"/>
    </source>
</evidence>
<dbReference type="Gene3D" id="3.40.190.80">
    <property type="match status" value="1"/>
</dbReference>
<evidence type="ECO:0000256" key="9">
    <source>
        <dbReference type="ARBA" id="ARBA00044484"/>
    </source>
</evidence>
<dbReference type="PANTHER" id="PTHR43200:SF6">
    <property type="entry name" value="3'(2'),5'-BISPHOSPHATE NUCLEOTIDASE"/>
    <property type="match status" value="1"/>
</dbReference>
<feature type="binding site" evidence="10">
    <location>
        <position position="126"/>
    </location>
    <ligand>
        <name>Mg(2+)</name>
        <dbReference type="ChEBI" id="CHEBI:18420"/>
        <label>1</label>
        <note>catalytic</note>
    </ligand>
</feature>
<dbReference type="PROSITE" id="PS00629">
    <property type="entry name" value="IMP_1"/>
    <property type="match status" value="1"/>
</dbReference>
<evidence type="ECO:0000256" key="8">
    <source>
        <dbReference type="ARBA" id="ARBA00044479"/>
    </source>
</evidence>
<dbReference type="GO" id="GO:0008441">
    <property type="term" value="F:3'(2'),5'-bisphosphate nucleotidase activity"/>
    <property type="evidence" value="ECO:0007669"/>
    <property type="project" value="UniProtKB-EC"/>
</dbReference>
<comment type="catalytic activity">
    <reaction evidence="8">
        <text>adenosine 3',5'-bisphosphate + H2O = AMP + phosphate</text>
        <dbReference type="Rhea" id="RHEA:10040"/>
        <dbReference type="ChEBI" id="CHEBI:15377"/>
        <dbReference type="ChEBI" id="CHEBI:43474"/>
        <dbReference type="ChEBI" id="CHEBI:58343"/>
        <dbReference type="ChEBI" id="CHEBI:456215"/>
        <dbReference type="EC" id="3.1.3.7"/>
    </reaction>
    <physiologicalReaction direction="left-to-right" evidence="8">
        <dbReference type="Rhea" id="RHEA:10041"/>
    </physiologicalReaction>
</comment>
<dbReference type="GO" id="GO:0000103">
    <property type="term" value="P:sulfate assimilation"/>
    <property type="evidence" value="ECO:0007669"/>
    <property type="project" value="TreeGrafter"/>
</dbReference>
<dbReference type="PROSITE" id="PS00630">
    <property type="entry name" value="IMP_2"/>
    <property type="match status" value="1"/>
</dbReference>
<accession>A0A8J6XWY5</accession>